<feature type="region of interest" description="Disordered" evidence="1">
    <location>
        <begin position="1"/>
        <end position="48"/>
    </location>
</feature>
<feature type="compositionally biased region" description="Basic residues" evidence="1">
    <location>
        <begin position="184"/>
        <end position="193"/>
    </location>
</feature>
<feature type="compositionally biased region" description="Basic and acidic residues" evidence="1">
    <location>
        <begin position="100"/>
        <end position="109"/>
    </location>
</feature>
<organism evidence="2 3">
    <name type="scientific">Prorocentrum cordatum</name>
    <dbReference type="NCBI Taxonomy" id="2364126"/>
    <lineage>
        <taxon>Eukaryota</taxon>
        <taxon>Sar</taxon>
        <taxon>Alveolata</taxon>
        <taxon>Dinophyceae</taxon>
        <taxon>Prorocentrales</taxon>
        <taxon>Prorocentraceae</taxon>
        <taxon>Prorocentrum</taxon>
    </lineage>
</organism>
<feature type="region of interest" description="Disordered" evidence="1">
    <location>
        <begin position="162"/>
        <end position="232"/>
    </location>
</feature>
<sequence length="474" mass="48246">AGQRWPAGGGAGPVGRGRQVPAAADAARGAAGAARVGPPGGLGRCGCCDRAAGRRPLALAGAAAARPAAERLPGWPRGPAAERVRGPLVRPPERPAAAQELRRLGEPLRGRRRGRSVAAAREPRHGEAGRRRRQRGGAVGARGARRRTALATQAAELLGHGPEAVLPAGSGVRPASPDGAAGPRGRRRGRPPRHLAGAARGGRARARRVRGAGRQAAAAGGRAAGARGLGRGAVGCGVGQVPLQPAAAEPAALPAGLGPRGPDRGPRGRVGARVHARPPRPGAVRRRPRGRPLLLGARAHPEGAPPGGARGRPRRGGRAAARPGGGAGPRRLGGEGGERRGRHPVDRRAVAGQRSPSGRPRERCDEGSAEGARGLLHVRAVSDRERRRDRGGDARGAAVLALLRGPARERRGLRPLRRGAGGAGRAGPGRGDGVRLAAAARPRRLGPHLLVAAPRARAALKNKIVSLLAYSRSV</sequence>
<reference evidence="2" key="1">
    <citation type="submission" date="2023-10" db="EMBL/GenBank/DDBJ databases">
        <authorList>
            <person name="Chen Y."/>
            <person name="Shah S."/>
            <person name="Dougan E. K."/>
            <person name="Thang M."/>
            <person name="Chan C."/>
        </authorList>
    </citation>
    <scope>NUCLEOTIDE SEQUENCE [LARGE SCALE GENOMIC DNA]</scope>
</reference>
<feature type="region of interest" description="Disordered" evidence="1">
    <location>
        <begin position="60"/>
        <end position="147"/>
    </location>
</feature>
<accession>A0ABN9QXH0</accession>
<gene>
    <name evidence="2" type="ORF">PCOR1329_LOCUS15113</name>
</gene>
<evidence type="ECO:0000313" key="2">
    <source>
        <dbReference type="EMBL" id="CAK0810023.1"/>
    </source>
</evidence>
<feature type="compositionally biased region" description="Low complexity" evidence="1">
    <location>
        <begin position="212"/>
        <end position="226"/>
    </location>
</feature>
<feature type="region of interest" description="Disordered" evidence="1">
    <location>
        <begin position="250"/>
        <end position="370"/>
    </location>
</feature>
<feature type="compositionally biased region" description="Gly residues" evidence="1">
    <location>
        <begin position="419"/>
        <end position="431"/>
    </location>
</feature>
<feature type="compositionally biased region" description="Basic and acidic residues" evidence="1">
    <location>
        <begin position="332"/>
        <end position="349"/>
    </location>
</feature>
<keyword evidence="3" id="KW-1185">Reference proteome</keyword>
<proteinExistence type="predicted"/>
<feature type="compositionally biased region" description="Low complexity" evidence="1">
    <location>
        <begin position="16"/>
        <end position="37"/>
    </location>
</feature>
<feature type="compositionally biased region" description="Low complexity" evidence="1">
    <location>
        <begin position="60"/>
        <end position="74"/>
    </location>
</feature>
<protein>
    <submittedName>
        <fullName evidence="2">Uncharacterized protein</fullName>
    </submittedName>
</protein>
<comment type="caution">
    <text evidence="2">The sequence shown here is derived from an EMBL/GenBank/DDBJ whole genome shotgun (WGS) entry which is preliminary data.</text>
</comment>
<feature type="compositionally biased region" description="Basic residues" evidence="1">
    <location>
        <begin position="270"/>
        <end position="290"/>
    </location>
</feature>
<dbReference type="Proteomes" id="UP001189429">
    <property type="component" value="Unassembled WGS sequence"/>
</dbReference>
<name>A0ABN9QXH0_9DINO</name>
<evidence type="ECO:0000256" key="1">
    <source>
        <dbReference type="SAM" id="MobiDB-lite"/>
    </source>
</evidence>
<dbReference type="EMBL" id="CAUYUJ010004556">
    <property type="protein sequence ID" value="CAK0810023.1"/>
    <property type="molecule type" value="Genomic_DNA"/>
</dbReference>
<feature type="compositionally biased region" description="Basic residues" evidence="1">
    <location>
        <begin position="202"/>
        <end position="211"/>
    </location>
</feature>
<feature type="non-terminal residue" evidence="2">
    <location>
        <position position="1"/>
    </location>
</feature>
<evidence type="ECO:0000313" key="3">
    <source>
        <dbReference type="Proteomes" id="UP001189429"/>
    </source>
</evidence>
<feature type="region of interest" description="Disordered" evidence="1">
    <location>
        <begin position="413"/>
        <end position="432"/>
    </location>
</feature>